<proteinExistence type="predicted"/>
<protein>
    <recommendedName>
        <fullName evidence="4">Biogenesis of lysosome-related organelles complex 1 subunit SNN1</fullName>
    </recommendedName>
</protein>
<dbReference type="FunCoup" id="G3ASR2">
    <property type="interactions" value="20"/>
</dbReference>
<keyword evidence="3" id="KW-1185">Reference proteome</keyword>
<keyword evidence="1" id="KW-0175">Coiled coil</keyword>
<evidence type="ECO:0000313" key="2">
    <source>
        <dbReference type="EMBL" id="EGW31126.1"/>
    </source>
</evidence>
<dbReference type="GeneID" id="18871060"/>
<reference evidence="2 3" key="1">
    <citation type="journal article" date="2011" name="Proc. Natl. Acad. Sci. U.S.A.">
        <title>Comparative genomics of xylose-fermenting fungi for enhanced biofuel production.</title>
        <authorList>
            <person name="Wohlbach D.J."/>
            <person name="Kuo A."/>
            <person name="Sato T.K."/>
            <person name="Potts K.M."/>
            <person name="Salamov A.A."/>
            <person name="LaButti K.M."/>
            <person name="Sun H."/>
            <person name="Clum A."/>
            <person name="Pangilinan J.L."/>
            <person name="Lindquist E.A."/>
            <person name="Lucas S."/>
            <person name="Lapidus A."/>
            <person name="Jin M."/>
            <person name="Gunawan C."/>
            <person name="Balan V."/>
            <person name="Dale B.E."/>
            <person name="Jeffries T.W."/>
            <person name="Zinkel R."/>
            <person name="Barry K.W."/>
            <person name="Grigoriev I.V."/>
            <person name="Gasch A.P."/>
        </authorList>
    </citation>
    <scope>NUCLEOTIDE SEQUENCE [LARGE SCALE GENOMIC DNA]</scope>
    <source>
        <strain evidence="3">NRRL Y-27907 / 11-Y1</strain>
    </source>
</reference>
<dbReference type="InParanoid" id="G3ASR2"/>
<name>G3ASR2_SPAPN</name>
<dbReference type="HOGENOM" id="CLU_160155_0_0_1"/>
<organism evidence="3">
    <name type="scientific">Spathaspora passalidarum (strain NRRL Y-27907 / 11-Y1)</name>
    <dbReference type="NCBI Taxonomy" id="619300"/>
    <lineage>
        <taxon>Eukaryota</taxon>
        <taxon>Fungi</taxon>
        <taxon>Dikarya</taxon>
        <taxon>Ascomycota</taxon>
        <taxon>Saccharomycotina</taxon>
        <taxon>Pichiomycetes</taxon>
        <taxon>Debaryomycetaceae</taxon>
        <taxon>Spathaspora</taxon>
    </lineage>
</organism>
<dbReference type="SUPFAM" id="SSF57997">
    <property type="entry name" value="Tropomyosin"/>
    <property type="match status" value="1"/>
</dbReference>
<dbReference type="Proteomes" id="UP000000709">
    <property type="component" value="Unassembled WGS sequence"/>
</dbReference>
<dbReference type="EMBL" id="GL996504">
    <property type="protein sequence ID" value="EGW31126.1"/>
    <property type="molecule type" value="Genomic_DNA"/>
</dbReference>
<gene>
    <name evidence="2" type="ORF">SPAPADRAFT_156849</name>
</gene>
<evidence type="ECO:0000313" key="3">
    <source>
        <dbReference type="Proteomes" id="UP000000709"/>
    </source>
</evidence>
<evidence type="ECO:0008006" key="4">
    <source>
        <dbReference type="Google" id="ProtNLM"/>
    </source>
</evidence>
<sequence>MSVEGLHAIELAAHTLLSGSLDNLNENFDSLNQSQVIILTRLKIIEKRLSDYKQILEDNNINERELSDRFTKIKELRKRLDVCIKTLERVEQRVDRMNTKLDSN</sequence>
<dbReference type="KEGG" id="spaa:SPAPADRAFT_156849"/>
<evidence type="ECO:0000256" key="1">
    <source>
        <dbReference type="SAM" id="Coils"/>
    </source>
</evidence>
<feature type="coiled-coil region" evidence="1">
    <location>
        <begin position="73"/>
        <end position="100"/>
    </location>
</feature>
<dbReference type="RefSeq" id="XP_007377159.1">
    <property type="nucleotide sequence ID" value="XM_007377097.1"/>
</dbReference>
<dbReference type="OMA" id="ESIEMRV"/>
<dbReference type="eggNOG" id="ENOG502RJGT">
    <property type="taxonomic scope" value="Eukaryota"/>
</dbReference>
<dbReference type="AlphaFoldDB" id="G3ASR2"/>
<accession>G3ASR2</accession>